<proteinExistence type="predicted"/>
<reference evidence="3" key="1">
    <citation type="journal article" date="2019" name="Int. J. Syst. Evol. Microbiol.">
        <title>The Global Catalogue of Microorganisms (GCM) 10K type strain sequencing project: providing services to taxonomists for standard genome sequencing and annotation.</title>
        <authorList>
            <consortium name="The Broad Institute Genomics Platform"/>
            <consortium name="The Broad Institute Genome Sequencing Center for Infectious Disease"/>
            <person name="Wu L."/>
            <person name="Ma J."/>
        </authorList>
    </citation>
    <scope>NUCLEOTIDE SEQUENCE [LARGE SCALE GENOMIC DNA]</scope>
    <source>
        <strain evidence="3">JCM 17342</strain>
    </source>
</reference>
<feature type="domain" description="DICT" evidence="1">
    <location>
        <begin position="5"/>
        <end position="114"/>
    </location>
</feature>
<dbReference type="RefSeq" id="WP_344870894.1">
    <property type="nucleotide sequence ID" value="NZ_BAABAL010000004.1"/>
</dbReference>
<evidence type="ECO:0000313" key="3">
    <source>
        <dbReference type="Proteomes" id="UP001501747"/>
    </source>
</evidence>
<organism evidence="2 3">
    <name type="scientific">Allokutzneria multivorans</name>
    <dbReference type="NCBI Taxonomy" id="1142134"/>
    <lineage>
        <taxon>Bacteria</taxon>
        <taxon>Bacillati</taxon>
        <taxon>Actinomycetota</taxon>
        <taxon>Actinomycetes</taxon>
        <taxon>Pseudonocardiales</taxon>
        <taxon>Pseudonocardiaceae</taxon>
        <taxon>Allokutzneria</taxon>
    </lineage>
</organism>
<protein>
    <recommendedName>
        <fullName evidence="1">DICT domain-containing protein</fullName>
    </recommendedName>
</protein>
<comment type="caution">
    <text evidence="2">The sequence shown here is derived from an EMBL/GenBank/DDBJ whole genome shotgun (WGS) entry which is preliminary data.</text>
</comment>
<accession>A0ABP7QYP6</accession>
<keyword evidence="3" id="KW-1185">Reference proteome</keyword>
<dbReference type="InterPro" id="IPR019278">
    <property type="entry name" value="DICT_dom"/>
</dbReference>
<sequence length="392" mass="42884">MAHNDPPPRSGVLTKRALVLASHAVERAALASGGQDMLVIAMFQRLPYFERERRVYTELAALASCTVVGLVDRVRPDLPHGVAPVLLREGEELAREWSVVVLSPTFGAAVVAHDLERVEARASSLESARLFEGRWGLRRDEAYAEAVRLRDALGDRLPPSARAGLDRVLRSVVEDPASEVELRTEAIVRHLLSQLERTRTNYLDLREKVDADRGFGRDPWTGLHSSGTLAPWLGLSAPDTLPLGLALVRVHDLVGMEAQRGARTAMHTENNIADVLRREQRRQDRAFRLSKTEFLLVQPGVSEPALTATGRRLADRIGTALADSYPFVGVTAEVATVISTSRPLPLDRLRESLTENAPPGQPTAADVLGQTAPIPIVREPNTLVEAAVEPRA</sequence>
<name>A0ABP7QYP6_9PSEU</name>
<evidence type="ECO:0000313" key="2">
    <source>
        <dbReference type="EMBL" id="GAA3990007.1"/>
    </source>
</evidence>
<gene>
    <name evidence="2" type="ORF">GCM10022247_05780</name>
</gene>
<dbReference type="Gene3D" id="3.30.70.270">
    <property type="match status" value="1"/>
</dbReference>
<evidence type="ECO:0000259" key="1">
    <source>
        <dbReference type="Pfam" id="PF10069"/>
    </source>
</evidence>
<dbReference type="Proteomes" id="UP001501747">
    <property type="component" value="Unassembled WGS sequence"/>
</dbReference>
<dbReference type="InterPro" id="IPR043128">
    <property type="entry name" value="Rev_trsase/Diguanyl_cyclase"/>
</dbReference>
<dbReference type="Pfam" id="PF10069">
    <property type="entry name" value="DICT"/>
    <property type="match status" value="1"/>
</dbReference>
<dbReference type="EMBL" id="BAABAL010000004">
    <property type="protein sequence ID" value="GAA3990007.1"/>
    <property type="molecule type" value="Genomic_DNA"/>
</dbReference>